<evidence type="ECO:0008006" key="3">
    <source>
        <dbReference type="Google" id="ProtNLM"/>
    </source>
</evidence>
<dbReference type="RefSeq" id="WP_147742784.1">
    <property type="nucleotide sequence ID" value="NZ_VRUR01000001.1"/>
</dbReference>
<dbReference type="EMBL" id="VRUR01000001">
    <property type="protein sequence ID" value="TXN38157.1"/>
    <property type="molecule type" value="Genomic_DNA"/>
</dbReference>
<name>A0A5C8V8Y9_9FLAO</name>
<dbReference type="AlphaFoldDB" id="A0A5C8V8Y9"/>
<gene>
    <name evidence="1" type="ORF">FVB32_07645</name>
</gene>
<reference evidence="1 2" key="1">
    <citation type="submission" date="2019-08" db="EMBL/GenBank/DDBJ databases">
        <title>Professor.</title>
        <authorList>
            <person name="Park J.S."/>
        </authorList>
    </citation>
    <scope>NUCLEOTIDE SEQUENCE [LARGE SCALE GENOMIC DNA]</scope>
    <source>
        <strain evidence="1 2">176CP5-101</strain>
    </source>
</reference>
<sequence length="153" mass="17906">MSEEKPPHLNAKQIREGTQKGLKKYENLSFIEQYAMYMGMAQILEFGLKKLFEEKFGGNLDDMERWTLGKTRVELEKKGLRTDFIALLKEVTDSRNHIAHEILANEALMNGMMNKLNVQGGFSKNQRFLWKAINELEHTCFLFDWTNENNGWD</sequence>
<dbReference type="Proteomes" id="UP000321456">
    <property type="component" value="Unassembled WGS sequence"/>
</dbReference>
<evidence type="ECO:0000313" key="2">
    <source>
        <dbReference type="Proteomes" id="UP000321456"/>
    </source>
</evidence>
<comment type="caution">
    <text evidence="1">The sequence shown here is derived from an EMBL/GenBank/DDBJ whole genome shotgun (WGS) entry which is preliminary data.</text>
</comment>
<accession>A0A5C8V8Y9</accession>
<organism evidence="1 2">
    <name type="scientific">Flagellimonas hymeniacidonis</name>
    <dbReference type="NCBI Taxonomy" id="2603628"/>
    <lineage>
        <taxon>Bacteria</taxon>
        <taxon>Pseudomonadati</taxon>
        <taxon>Bacteroidota</taxon>
        <taxon>Flavobacteriia</taxon>
        <taxon>Flavobacteriales</taxon>
        <taxon>Flavobacteriaceae</taxon>
        <taxon>Flagellimonas</taxon>
    </lineage>
</organism>
<keyword evidence="2" id="KW-1185">Reference proteome</keyword>
<evidence type="ECO:0000313" key="1">
    <source>
        <dbReference type="EMBL" id="TXN38157.1"/>
    </source>
</evidence>
<proteinExistence type="predicted"/>
<protein>
    <recommendedName>
        <fullName evidence="3">RiboL-PSP-HEPN domain-containing protein</fullName>
    </recommendedName>
</protein>